<protein>
    <submittedName>
        <fullName evidence="1">Uncharacterized protein</fullName>
    </submittedName>
</protein>
<evidence type="ECO:0000313" key="2">
    <source>
        <dbReference type="Proteomes" id="UP001190700"/>
    </source>
</evidence>
<keyword evidence="2" id="KW-1185">Reference proteome</keyword>
<dbReference type="EMBL" id="LGRX02011595">
    <property type="protein sequence ID" value="KAK3268771.1"/>
    <property type="molecule type" value="Genomic_DNA"/>
</dbReference>
<reference evidence="1 2" key="1">
    <citation type="journal article" date="2015" name="Genome Biol. Evol.">
        <title>Comparative Genomics of a Bacterivorous Green Alga Reveals Evolutionary Causalities and Consequences of Phago-Mixotrophic Mode of Nutrition.</title>
        <authorList>
            <person name="Burns J.A."/>
            <person name="Paasch A."/>
            <person name="Narechania A."/>
            <person name="Kim E."/>
        </authorList>
    </citation>
    <scope>NUCLEOTIDE SEQUENCE [LARGE SCALE GENOMIC DNA]</scope>
    <source>
        <strain evidence="1 2">PLY_AMNH</strain>
    </source>
</reference>
<proteinExistence type="predicted"/>
<organism evidence="1 2">
    <name type="scientific">Cymbomonas tetramitiformis</name>
    <dbReference type="NCBI Taxonomy" id="36881"/>
    <lineage>
        <taxon>Eukaryota</taxon>
        <taxon>Viridiplantae</taxon>
        <taxon>Chlorophyta</taxon>
        <taxon>Pyramimonadophyceae</taxon>
        <taxon>Pyramimonadales</taxon>
        <taxon>Pyramimonadaceae</taxon>
        <taxon>Cymbomonas</taxon>
    </lineage>
</organism>
<evidence type="ECO:0000313" key="1">
    <source>
        <dbReference type="EMBL" id="KAK3268771.1"/>
    </source>
</evidence>
<sequence>MYCLGYATPISQSYLPEGQVVYANDPSVWLTKEDHKELVRITVEEGADPMRTGRYAAGPLEQMPYFDAICGYVLPFMHMMCYGIVKKFLKMLRGKVNNCPSNCYFSATQLKQLQDNGKGLTAPHDVHREYEDFVQYAGNYTMEDMLNFILIYSPMVFMDVLKSLNPELDKAWWTLRRAILYFLRGPAIISGGDLQTRANYRKEAGEDLWAFAVIMEQQCPMNMLTLDLRMAVVHLCKQEEETGVVSSINELWIERRLGDSKGVVPAPVGGKAIDICIGNASLTKEKVDDMAVSYEGIRFLPDLLKEVAMERKGGGSCHDSRSSGATDDSFEVCHFLDTGHYAIRNGVPTSALADDEGDCLHRELIRYIRSHLADPADDATPPHASMGVLRFSRMRKGDEDFTSRIYTRAKTRISFNVALTKMRGRRF</sequence>
<dbReference type="AlphaFoldDB" id="A0AAE0L1L7"/>
<dbReference type="Proteomes" id="UP001190700">
    <property type="component" value="Unassembled WGS sequence"/>
</dbReference>
<name>A0AAE0L1L7_9CHLO</name>
<accession>A0AAE0L1L7</accession>
<gene>
    <name evidence="1" type="ORF">CYMTET_22743</name>
</gene>
<comment type="caution">
    <text evidence="1">The sequence shown here is derived from an EMBL/GenBank/DDBJ whole genome shotgun (WGS) entry which is preliminary data.</text>
</comment>